<dbReference type="Pfam" id="PF00075">
    <property type="entry name" value="RNase_H"/>
    <property type="match status" value="1"/>
</dbReference>
<dbReference type="GO" id="GO:0004523">
    <property type="term" value="F:RNA-DNA hybrid ribonuclease activity"/>
    <property type="evidence" value="ECO:0007669"/>
    <property type="project" value="InterPro"/>
</dbReference>
<dbReference type="GO" id="GO:0003676">
    <property type="term" value="F:nucleic acid binding"/>
    <property type="evidence" value="ECO:0007669"/>
    <property type="project" value="InterPro"/>
</dbReference>
<dbReference type="AlphaFoldDB" id="A0A412ITZ7"/>
<gene>
    <name evidence="2" type="ORF">DWX94_04250</name>
</gene>
<protein>
    <recommendedName>
        <fullName evidence="1">RNase H type-1 domain-containing protein</fullName>
    </recommendedName>
</protein>
<accession>A0A412ITZ7</accession>
<feature type="domain" description="RNase H type-1" evidence="1">
    <location>
        <begin position="40"/>
        <end position="128"/>
    </location>
</feature>
<evidence type="ECO:0000313" key="2">
    <source>
        <dbReference type="EMBL" id="RGS43536.1"/>
    </source>
</evidence>
<dbReference type="EMBL" id="QRVK01000006">
    <property type="protein sequence ID" value="RGS43536.1"/>
    <property type="molecule type" value="Genomic_DNA"/>
</dbReference>
<dbReference type="InterPro" id="IPR036397">
    <property type="entry name" value="RNaseH_sf"/>
</dbReference>
<dbReference type="SUPFAM" id="SSF53098">
    <property type="entry name" value="Ribonuclease H-like"/>
    <property type="match status" value="1"/>
</dbReference>
<name>A0A412ITZ7_9FIRM</name>
<dbReference type="Gene3D" id="3.30.420.10">
    <property type="entry name" value="Ribonuclease H-like superfamily/Ribonuclease H"/>
    <property type="match status" value="1"/>
</dbReference>
<dbReference type="Proteomes" id="UP000283295">
    <property type="component" value="Unassembled WGS sequence"/>
</dbReference>
<dbReference type="InterPro" id="IPR012337">
    <property type="entry name" value="RNaseH-like_sf"/>
</dbReference>
<proteinExistence type="predicted"/>
<evidence type="ECO:0000313" key="3">
    <source>
        <dbReference type="Proteomes" id="UP000283295"/>
    </source>
</evidence>
<dbReference type="InterPro" id="IPR002156">
    <property type="entry name" value="RNaseH_domain"/>
</dbReference>
<evidence type="ECO:0000259" key="1">
    <source>
        <dbReference type="Pfam" id="PF00075"/>
    </source>
</evidence>
<dbReference type="OrthoDB" id="7845843at2"/>
<comment type="caution">
    <text evidence="2">The sequence shown here is derived from an EMBL/GenBank/DDBJ whole genome shotgun (WGS) entry which is preliminary data.</text>
</comment>
<sequence length="158" mass="17923">MNQRHYDIYVESVWNCASSKACSTVYLLDRASGCTGMMTSLTFGKSDGNQAEMLRTATLAALNRTLSESVESGSKVSLYINCGYVRDVLIQERYQQWQQNNWETEQGRPVAEADLWKKLLALLNIMDVQPVQKSVWEQNYEIAKKLLQVAEFNASSPK</sequence>
<organism evidence="2 3">
    <name type="scientific">Coprococcus eutactus</name>
    <dbReference type="NCBI Taxonomy" id="33043"/>
    <lineage>
        <taxon>Bacteria</taxon>
        <taxon>Bacillati</taxon>
        <taxon>Bacillota</taxon>
        <taxon>Clostridia</taxon>
        <taxon>Lachnospirales</taxon>
        <taxon>Lachnospiraceae</taxon>
        <taxon>Coprococcus</taxon>
    </lineage>
</organism>
<reference evidence="2 3" key="1">
    <citation type="submission" date="2018-08" db="EMBL/GenBank/DDBJ databases">
        <title>A genome reference for cultivated species of the human gut microbiota.</title>
        <authorList>
            <person name="Zou Y."/>
            <person name="Xue W."/>
            <person name="Luo G."/>
        </authorList>
    </citation>
    <scope>NUCLEOTIDE SEQUENCE [LARGE SCALE GENOMIC DNA]</scope>
    <source>
        <strain evidence="2 3">AF22-21</strain>
    </source>
</reference>